<keyword evidence="10" id="KW-0807">Transducer</keyword>
<evidence type="ECO:0000256" key="2">
    <source>
        <dbReference type="ARBA" id="ARBA00007343"/>
    </source>
</evidence>
<feature type="domain" description="GAIN-B" evidence="12">
    <location>
        <begin position="309"/>
        <end position="471"/>
    </location>
</feature>
<name>A0AAV6GQM2_9TELE</name>
<keyword evidence="6 11" id="KW-0472">Membrane</keyword>
<sequence>MKVCSWSLKNKDNKEIVVGEGAETEIRCPSPCYNTMLVLEKNARAGWYTCRLTSDSISHKASVKLNIPEPPVIIMKSKPQTADCTEGLESINVSCKMANDFNFTLSCPDNDVKTGNAEESLIVDIPCKDKLDSLKCTCNVTHYDETYSQNLEVPVLKSGDSFCVSENGWPKTKAGSTATQSCGPERVGNKSRTCDENEDWGSVFNYCVRKDVDNLLKSAMDIAKGYGNTPEEVGNIFSVMTNVTNLEYEATLADVEAFINTLGALNTATSNIEVIGDSVMTDFIESATNVLSMDWSDGNKTYKENLSANYLQSVEGLLQNIQVNQSSGYSTTLMQFQVRQKDIKYPRTIFDISLRLSTSASQAKILAIKNLSELLPNRFLDTESSSIVVAVALQSNKSEPSGINLEFPLKKKKPRNHEIICVRWQNSMWDKEGCEWKPRNNSHATCDCYLKGGETMTGKNSRVRMSLSTLMSKSPIELPGLEEITLAGLGASICSLVIFVFVECLVWKAVTKTDIAFFRHTALVNIATFLLLANVSFLVTSLIQDLTQQHPTMCLVLALAKHLFYLVMFFWMFSLSMILLHQLMFVFSPVMRKTFFFVSIFTGYICPMVTVSVTYMYYHLTHDGSYYDPHTCWLKYDAVLQGSIHAFLLPVGVIVLINLFTMVKVIVTHLRPQVSAGTVDEREIAKSILKVIAILTPVFGVSWALGFLVFVLDVTDGILPKMVSYAFTITTSLQGLFILLTGILGEIKVQNEVSKCVSCVKPERSESTRNCTPSIKKNSSLF</sequence>
<keyword evidence="3 11" id="KW-0812">Transmembrane</keyword>
<evidence type="ECO:0000256" key="5">
    <source>
        <dbReference type="ARBA" id="ARBA00023040"/>
    </source>
</evidence>
<feature type="transmembrane region" description="Helical" evidence="11">
    <location>
        <begin position="594"/>
        <end position="618"/>
    </location>
</feature>
<evidence type="ECO:0000256" key="6">
    <source>
        <dbReference type="ARBA" id="ARBA00023136"/>
    </source>
</evidence>
<dbReference type="Gene3D" id="1.20.1070.10">
    <property type="entry name" value="Rhodopsin 7-helix transmembrane proteins"/>
    <property type="match status" value="1"/>
</dbReference>
<accession>A0AAV6GQM2</accession>
<dbReference type="Proteomes" id="UP000823561">
    <property type="component" value="Chromosome 8"/>
</dbReference>
<evidence type="ECO:0000256" key="7">
    <source>
        <dbReference type="ARBA" id="ARBA00023157"/>
    </source>
</evidence>
<evidence type="ECO:0000256" key="8">
    <source>
        <dbReference type="ARBA" id="ARBA00023170"/>
    </source>
</evidence>
<protein>
    <submittedName>
        <fullName evidence="14">Uncharacterized protein</fullName>
    </submittedName>
</protein>
<feature type="transmembrane region" description="Helical" evidence="11">
    <location>
        <begin position="522"/>
        <end position="543"/>
    </location>
</feature>
<reference evidence="14" key="1">
    <citation type="submission" date="2020-10" db="EMBL/GenBank/DDBJ databases">
        <title>Chromosome-scale genome assembly of the Allis shad, Alosa alosa.</title>
        <authorList>
            <person name="Margot Z."/>
            <person name="Christophe K."/>
            <person name="Cabau C."/>
            <person name="Louis A."/>
            <person name="Berthelot C."/>
            <person name="Parey E."/>
            <person name="Roest Crollius H."/>
            <person name="Montfort J."/>
            <person name="Robinson-Rechavi M."/>
            <person name="Bucao C."/>
            <person name="Bouchez O."/>
            <person name="Gislard M."/>
            <person name="Lluch J."/>
            <person name="Milhes M."/>
            <person name="Lampietro C."/>
            <person name="Lopez Roques C."/>
            <person name="Donnadieu C."/>
            <person name="Braasch I."/>
            <person name="Desvignes T."/>
            <person name="Postlethwait J."/>
            <person name="Bobe J."/>
            <person name="Guiguen Y."/>
        </authorList>
    </citation>
    <scope>NUCLEOTIDE SEQUENCE</scope>
    <source>
        <strain evidence="14">M-15738</strain>
        <tissue evidence="14">Blood</tissue>
    </source>
</reference>
<dbReference type="InterPro" id="IPR000832">
    <property type="entry name" value="GPCR_2_secretin-like"/>
</dbReference>
<evidence type="ECO:0000256" key="10">
    <source>
        <dbReference type="ARBA" id="ARBA00023224"/>
    </source>
</evidence>
<proteinExistence type="inferred from homology"/>
<dbReference type="EMBL" id="JADWDJ010000008">
    <property type="protein sequence ID" value="KAG5277135.1"/>
    <property type="molecule type" value="Genomic_DNA"/>
</dbReference>
<dbReference type="GO" id="GO:0007166">
    <property type="term" value="P:cell surface receptor signaling pathway"/>
    <property type="evidence" value="ECO:0007669"/>
    <property type="project" value="InterPro"/>
</dbReference>
<dbReference type="Pfam" id="PF00002">
    <property type="entry name" value="7tm_2"/>
    <property type="match status" value="1"/>
</dbReference>
<keyword evidence="15" id="KW-1185">Reference proteome</keyword>
<evidence type="ECO:0000259" key="13">
    <source>
        <dbReference type="PROSITE" id="PS50261"/>
    </source>
</evidence>
<dbReference type="PROSITE" id="PS50261">
    <property type="entry name" value="G_PROTEIN_RECEP_F2_4"/>
    <property type="match status" value="1"/>
</dbReference>
<keyword evidence="8" id="KW-0675">Receptor</keyword>
<dbReference type="PANTHER" id="PTHR45813">
    <property type="entry name" value="IG-LIKE DOMAIN-CONTAINING PROTEIN"/>
    <property type="match status" value="1"/>
</dbReference>
<evidence type="ECO:0000256" key="4">
    <source>
        <dbReference type="ARBA" id="ARBA00022989"/>
    </source>
</evidence>
<evidence type="ECO:0000256" key="1">
    <source>
        <dbReference type="ARBA" id="ARBA00004141"/>
    </source>
</evidence>
<evidence type="ECO:0000256" key="3">
    <source>
        <dbReference type="ARBA" id="ARBA00022692"/>
    </source>
</evidence>
<dbReference type="InterPro" id="IPR051587">
    <property type="entry name" value="Adhesion_GPCR"/>
</dbReference>
<feature type="transmembrane region" description="Helical" evidence="11">
    <location>
        <begin position="688"/>
        <end position="712"/>
    </location>
</feature>
<feature type="transmembrane region" description="Helical" evidence="11">
    <location>
        <begin position="563"/>
        <end position="587"/>
    </location>
</feature>
<dbReference type="PANTHER" id="PTHR45813:SF2">
    <property type="entry name" value="ADHESION G-PROTEIN COUPLED RECEPTOR F3"/>
    <property type="match status" value="1"/>
</dbReference>
<evidence type="ECO:0000256" key="11">
    <source>
        <dbReference type="SAM" id="Phobius"/>
    </source>
</evidence>
<dbReference type="Gene3D" id="2.60.220.50">
    <property type="match status" value="1"/>
</dbReference>
<keyword evidence="9" id="KW-0325">Glycoprotein</keyword>
<evidence type="ECO:0000259" key="12">
    <source>
        <dbReference type="PROSITE" id="PS50221"/>
    </source>
</evidence>
<keyword evidence="7" id="KW-1015">Disulfide bond</keyword>
<keyword evidence="5" id="KW-0297">G-protein coupled receptor</keyword>
<dbReference type="GO" id="GO:0007189">
    <property type="term" value="P:adenylate cyclase-activating G protein-coupled receptor signaling pathway"/>
    <property type="evidence" value="ECO:0007669"/>
    <property type="project" value="TreeGrafter"/>
</dbReference>
<feature type="transmembrane region" description="Helical" evidence="11">
    <location>
        <begin position="724"/>
        <end position="745"/>
    </location>
</feature>
<organism evidence="14 15">
    <name type="scientific">Alosa alosa</name>
    <name type="common">allis shad</name>
    <dbReference type="NCBI Taxonomy" id="278164"/>
    <lineage>
        <taxon>Eukaryota</taxon>
        <taxon>Metazoa</taxon>
        <taxon>Chordata</taxon>
        <taxon>Craniata</taxon>
        <taxon>Vertebrata</taxon>
        <taxon>Euteleostomi</taxon>
        <taxon>Actinopterygii</taxon>
        <taxon>Neopterygii</taxon>
        <taxon>Teleostei</taxon>
        <taxon>Clupei</taxon>
        <taxon>Clupeiformes</taxon>
        <taxon>Clupeoidei</taxon>
        <taxon>Clupeidae</taxon>
        <taxon>Alosa</taxon>
    </lineage>
</organism>
<dbReference type="PROSITE" id="PS50221">
    <property type="entry name" value="GAIN_B"/>
    <property type="match status" value="1"/>
</dbReference>
<feature type="domain" description="G-protein coupled receptors family 2 profile 2" evidence="13">
    <location>
        <begin position="481"/>
        <end position="746"/>
    </location>
</feature>
<dbReference type="Gene3D" id="4.10.1240.10">
    <property type="entry name" value="GPCR, family 2, extracellular hormone receptor domain"/>
    <property type="match status" value="1"/>
</dbReference>
<gene>
    <name evidence="14" type="ORF">AALO_G00113910</name>
</gene>
<dbReference type="GO" id="GO:0016020">
    <property type="term" value="C:membrane"/>
    <property type="evidence" value="ECO:0007669"/>
    <property type="project" value="UniProtKB-SubCell"/>
</dbReference>
<keyword evidence="4 11" id="KW-1133">Transmembrane helix</keyword>
<dbReference type="GO" id="GO:0004930">
    <property type="term" value="F:G protein-coupled receptor activity"/>
    <property type="evidence" value="ECO:0007669"/>
    <property type="project" value="UniProtKB-KW"/>
</dbReference>
<evidence type="ECO:0000313" key="14">
    <source>
        <dbReference type="EMBL" id="KAG5277135.1"/>
    </source>
</evidence>
<dbReference type="InterPro" id="IPR036445">
    <property type="entry name" value="GPCR_2_extracell_dom_sf"/>
</dbReference>
<feature type="transmembrane region" description="Helical" evidence="11">
    <location>
        <begin position="484"/>
        <end position="510"/>
    </location>
</feature>
<comment type="similarity">
    <text evidence="2">Belongs to the G-protein coupled receptor 2 family. Adhesion G-protein coupled receptor (ADGR) subfamily.</text>
</comment>
<dbReference type="InterPro" id="IPR046338">
    <property type="entry name" value="GAIN_dom_sf"/>
</dbReference>
<dbReference type="InterPro" id="IPR057244">
    <property type="entry name" value="GAIN_B"/>
</dbReference>
<feature type="transmembrane region" description="Helical" evidence="11">
    <location>
        <begin position="644"/>
        <end position="667"/>
    </location>
</feature>
<dbReference type="AlphaFoldDB" id="A0AAV6GQM2"/>
<dbReference type="InterPro" id="IPR017981">
    <property type="entry name" value="GPCR_2-like_7TM"/>
</dbReference>
<comment type="subcellular location">
    <subcellularLocation>
        <location evidence="1">Membrane</location>
        <topology evidence="1">Multi-pass membrane protein</topology>
    </subcellularLocation>
</comment>
<evidence type="ECO:0000256" key="9">
    <source>
        <dbReference type="ARBA" id="ARBA00023180"/>
    </source>
</evidence>
<evidence type="ECO:0000313" key="15">
    <source>
        <dbReference type="Proteomes" id="UP000823561"/>
    </source>
</evidence>
<comment type="caution">
    <text evidence="14">The sequence shown here is derived from an EMBL/GenBank/DDBJ whole genome shotgun (WGS) entry which is preliminary data.</text>
</comment>
<dbReference type="FunFam" id="1.20.1070.10:FF:000058">
    <property type="entry name" value="Adhesion G protein-coupled receptor F5"/>
    <property type="match status" value="1"/>
</dbReference>